<dbReference type="OrthoDB" id="5952569at2759"/>
<comment type="caution">
    <text evidence="1">The sequence shown here is derived from an EMBL/GenBank/DDBJ whole genome shotgun (WGS) entry which is preliminary data.</text>
</comment>
<sequence length="438" mass="49261">MASMTAKQLAKEYEKDVSKELFKYECLKDLDLFVLDNSIRESTVGQLRGHTNEDKWEIFNEVTKCGFRHRIVASYNHQKRVDDEFVKEVLAKGEDPEGLWAFSEVTEGISKKVPDQTSIPVGLLKMKEAGLRNVIFEIDLGNSTYNFKKFTVEDMCRLVEKWVLWAKSNLGSNSKVLVSLRDLPDVMPKKSKRVFHVVDFLARLNLLFGICFEEPRGKSLPEECGSWAKFIRKVMDSANWKGHLLVHVHEKFGLMDATALASLMGGANGIWASVCAEGASIGNASSCVTIINLVRLGNQKVLKTYNCSYLRQAAIRVTEITTGSPPHNKQPIFGTRAADFTFDLNPEDFDIASFFGEKAPVRITSLASPQMILSRLSELFGNSSEFTLEIASKMREMILEDLRSGRKEEYMSKAGLALLFDRSGGSLNEVMRDITHCR</sequence>
<dbReference type="EMBL" id="JAIWYP010000011">
    <property type="protein sequence ID" value="KAH3736243.1"/>
    <property type="molecule type" value="Genomic_DNA"/>
</dbReference>
<gene>
    <name evidence="1" type="ORF">DPMN_042806</name>
</gene>
<proteinExistence type="predicted"/>
<reference evidence="1" key="1">
    <citation type="journal article" date="2019" name="bioRxiv">
        <title>The Genome of the Zebra Mussel, Dreissena polymorpha: A Resource for Invasive Species Research.</title>
        <authorList>
            <person name="McCartney M.A."/>
            <person name="Auch B."/>
            <person name="Kono T."/>
            <person name="Mallez S."/>
            <person name="Zhang Y."/>
            <person name="Obille A."/>
            <person name="Becker A."/>
            <person name="Abrahante J.E."/>
            <person name="Garbe J."/>
            <person name="Badalamenti J.P."/>
            <person name="Herman A."/>
            <person name="Mangelson H."/>
            <person name="Liachko I."/>
            <person name="Sullivan S."/>
            <person name="Sone E.D."/>
            <person name="Koren S."/>
            <person name="Silverstein K.A.T."/>
            <person name="Beckman K.B."/>
            <person name="Gohl D.M."/>
        </authorList>
    </citation>
    <scope>NUCLEOTIDE SEQUENCE</scope>
    <source>
        <strain evidence="1">Duluth1</strain>
        <tissue evidence="1">Whole animal</tissue>
    </source>
</reference>
<name>A0A9D4CZA3_DREPO</name>
<organism evidence="1 2">
    <name type="scientific">Dreissena polymorpha</name>
    <name type="common">Zebra mussel</name>
    <name type="synonym">Mytilus polymorpha</name>
    <dbReference type="NCBI Taxonomy" id="45954"/>
    <lineage>
        <taxon>Eukaryota</taxon>
        <taxon>Metazoa</taxon>
        <taxon>Spiralia</taxon>
        <taxon>Lophotrochozoa</taxon>
        <taxon>Mollusca</taxon>
        <taxon>Bivalvia</taxon>
        <taxon>Autobranchia</taxon>
        <taxon>Heteroconchia</taxon>
        <taxon>Euheterodonta</taxon>
        <taxon>Imparidentia</taxon>
        <taxon>Neoheterodontei</taxon>
        <taxon>Myida</taxon>
        <taxon>Dreissenoidea</taxon>
        <taxon>Dreissenidae</taxon>
        <taxon>Dreissena</taxon>
    </lineage>
</organism>
<dbReference type="SUPFAM" id="SSF51569">
    <property type="entry name" value="Aldolase"/>
    <property type="match status" value="1"/>
</dbReference>
<dbReference type="Proteomes" id="UP000828390">
    <property type="component" value="Unassembled WGS sequence"/>
</dbReference>
<accession>A0A9D4CZA3</accession>
<keyword evidence="2" id="KW-1185">Reference proteome</keyword>
<evidence type="ECO:0000313" key="2">
    <source>
        <dbReference type="Proteomes" id="UP000828390"/>
    </source>
</evidence>
<evidence type="ECO:0008006" key="3">
    <source>
        <dbReference type="Google" id="ProtNLM"/>
    </source>
</evidence>
<dbReference type="InterPro" id="IPR013785">
    <property type="entry name" value="Aldolase_TIM"/>
</dbReference>
<dbReference type="Gene3D" id="3.20.20.70">
    <property type="entry name" value="Aldolase class I"/>
    <property type="match status" value="1"/>
</dbReference>
<evidence type="ECO:0000313" key="1">
    <source>
        <dbReference type="EMBL" id="KAH3736243.1"/>
    </source>
</evidence>
<reference evidence="1" key="2">
    <citation type="submission" date="2020-11" db="EMBL/GenBank/DDBJ databases">
        <authorList>
            <person name="McCartney M.A."/>
            <person name="Auch B."/>
            <person name="Kono T."/>
            <person name="Mallez S."/>
            <person name="Becker A."/>
            <person name="Gohl D.M."/>
            <person name="Silverstein K.A.T."/>
            <person name="Koren S."/>
            <person name="Bechman K.B."/>
            <person name="Herman A."/>
            <person name="Abrahante J.E."/>
            <person name="Garbe J."/>
        </authorList>
    </citation>
    <scope>NUCLEOTIDE SEQUENCE</scope>
    <source>
        <strain evidence="1">Duluth1</strain>
        <tissue evidence="1">Whole animal</tissue>
    </source>
</reference>
<dbReference type="AlphaFoldDB" id="A0A9D4CZA3"/>
<protein>
    <recommendedName>
        <fullName evidence="3">Pyruvate carboxyltransferase domain-containing protein</fullName>
    </recommendedName>
</protein>